<dbReference type="InterPro" id="IPR027417">
    <property type="entry name" value="P-loop_NTPase"/>
</dbReference>
<dbReference type="KEGG" id="cgy:CGLY_14705"/>
<keyword evidence="4" id="KW-1185">Reference proteome</keyword>
<protein>
    <recommendedName>
        <fullName evidence="2">APS kinase domain-containing protein</fullName>
    </recommendedName>
</protein>
<evidence type="ECO:0000256" key="1">
    <source>
        <dbReference type="ARBA" id="ARBA00022679"/>
    </source>
</evidence>
<dbReference type="Proteomes" id="UP000023703">
    <property type="component" value="Chromosome"/>
</dbReference>
<dbReference type="RefSeq" id="WP_038550396.1">
    <property type="nucleotide sequence ID" value="NZ_CP006842.1"/>
</dbReference>
<feature type="domain" description="APS kinase" evidence="2">
    <location>
        <begin position="6"/>
        <end position="43"/>
    </location>
</feature>
<sequence length="169" mass="18407">MTSTHALFLGGRSGVGKSTVAFALHDLLSSRNVTHAVVEGDALDLAYPSPWKHQMAEHNLRAIWANYTANGYHRLIYTNTVSVLETDKLAQAIGGDPIVTSILLQASDETTAERLERREQGRSLDEHIDRSARSAGFLDAKSPASVLRVTTDGRTPVDIAEQLVSILGW</sequence>
<dbReference type="SUPFAM" id="SSF52540">
    <property type="entry name" value="P-loop containing nucleoside triphosphate hydrolases"/>
    <property type="match status" value="1"/>
</dbReference>
<proteinExistence type="predicted"/>
<dbReference type="OrthoDB" id="7889077at2"/>
<evidence type="ECO:0000313" key="4">
    <source>
        <dbReference type="Proteomes" id="UP000023703"/>
    </source>
</evidence>
<dbReference type="eggNOG" id="COG0003">
    <property type="taxonomic scope" value="Bacteria"/>
</dbReference>
<accession>X5DXR5</accession>
<reference evidence="3 4" key="1">
    <citation type="journal article" date="2015" name="Int. J. Syst. Evol. Microbiol.">
        <title>Revisiting Corynebacterium glyciniphilum (ex Kubota et al., 1972) sp. nov., nom. rev., isolated from putrefied banana.</title>
        <authorList>
            <person name="Al-Dilaimi A."/>
            <person name="Bednarz H."/>
            <person name="Lomker A."/>
            <person name="Niehaus K."/>
            <person name="Kalinowski J."/>
            <person name="Ruckert C."/>
        </authorList>
    </citation>
    <scope>NUCLEOTIDE SEQUENCE [LARGE SCALE GENOMIC DNA]</scope>
    <source>
        <strain evidence="3">AJ 3170</strain>
    </source>
</reference>
<evidence type="ECO:0000259" key="2">
    <source>
        <dbReference type="Pfam" id="PF01583"/>
    </source>
</evidence>
<dbReference type="STRING" id="1404245.CGLY_14705"/>
<dbReference type="AlphaFoldDB" id="X5DXR5"/>
<keyword evidence="1" id="KW-0808">Transferase</keyword>
<dbReference type="Gene3D" id="3.40.50.300">
    <property type="entry name" value="P-loop containing nucleotide triphosphate hydrolases"/>
    <property type="match status" value="1"/>
</dbReference>
<dbReference type="InterPro" id="IPR059117">
    <property type="entry name" value="APS_kinase_dom"/>
</dbReference>
<evidence type="ECO:0000313" key="3">
    <source>
        <dbReference type="EMBL" id="AHW65377.1"/>
    </source>
</evidence>
<organism evidence="3 4">
    <name type="scientific">Corynebacterium glyciniphilum AJ 3170</name>
    <dbReference type="NCBI Taxonomy" id="1404245"/>
    <lineage>
        <taxon>Bacteria</taxon>
        <taxon>Bacillati</taxon>
        <taxon>Actinomycetota</taxon>
        <taxon>Actinomycetes</taxon>
        <taxon>Mycobacteriales</taxon>
        <taxon>Corynebacteriaceae</taxon>
        <taxon>Corynebacterium</taxon>
    </lineage>
</organism>
<gene>
    <name evidence="3" type="ORF">CGLY_14705</name>
</gene>
<dbReference type="EMBL" id="CP006842">
    <property type="protein sequence ID" value="AHW65377.1"/>
    <property type="molecule type" value="Genomic_DNA"/>
</dbReference>
<dbReference type="HOGENOM" id="CLU_103816_0_0_11"/>
<name>X5DXR5_9CORY</name>
<dbReference type="Pfam" id="PF01583">
    <property type="entry name" value="APS_kinase"/>
    <property type="match status" value="1"/>
</dbReference>